<dbReference type="Proteomes" id="UP001310022">
    <property type="component" value="Unassembled WGS sequence"/>
</dbReference>
<evidence type="ECO:0000313" key="2">
    <source>
        <dbReference type="Proteomes" id="UP001310022"/>
    </source>
</evidence>
<protein>
    <recommendedName>
        <fullName evidence="3">Transport and Golgi organization protein 2</fullName>
    </recommendedName>
</protein>
<name>A0AAN5AL17_9BACT</name>
<dbReference type="RefSeq" id="WP_338237673.1">
    <property type="nucleotide sequence ID" value="NZ_BQKE01000001.1"/>
</dbReference>
<reference evidence="1 2" key="1">
    <citation type="submission" date="2021-12" db="EMBL/GenBank/DDBJ databases">
        <title>Genome sequencing of bacteria with rrn-lacking chromosome and rrn-plasmid.</title>
        <authorList>
            <person name="Anda M."/>
            <person name="Iwasaki W."/>
        </authorList>
    </citation>
    <scope>NUCLEOTIDE SEQUENCE [LARGE SCALE GENOMIC DNA]</scope>
    <source>
        <strain evidence="1 2">NBRC 15940</strain>
    </source>
</reference>
<dbReference type="InterPro" id="IPR008551">
    <property type="entry name" value="TANGO2"/>
</dbReference>
<evidence type="ECO:0008006" key="3">
    <source>
        <dbReference type="Google" id="ProtNLM"/>
    </source>
</evidence>
<dbReference type="EMBL" id="BQKE01000001">
    <property type="protein sequence ID" value="GJM62397.1"/>
    <property type="molecule type" value="Genomic_DNA"/>
</dbReference>
<comment type="caution">
    <text evidence="1">The sequence shown here is derived from an EMBL/GenBank/DDBJ whole genome shotgun (WGS) entry which is preliminary data.</text>
</comment>
<gene>
    <name evidence="1" type="ORF">PEDI_29490</name>
</gene>
<evidence type="ECO:0000313" key="1">
    <source>
        <dbReference type="EMBL" id="GJM62397.1"/>
    </source>
</evidence>
<sequence>MCTVTFVPTEEGFIFTSNRDVSYQRPYAELPKIHMEGHLKVLMPIDPMGSGSWIGLSPYFHAVCLLNGGFVNHKSNPPYRHSRGLVVRDLLRHQDLPKFSSEYNFHGIEPFTLIAIQDKTLYEMVWTGKQLYIKNLPNHQSYIWSSATLYDANIRQKRIDWFQDWLANYPHDLASLRGFHENAGEGNPRNNVMMDWAEMEVGTVSTTTILKENGAHFMHYKDWKTQRSAMVKFESDLVIE</sequence>
<accession>A0AAN5AL17</accession>
<dbReference type="Pfam" id="PF05742">
    <property type="entry name" value="TANGO2"/>
    <property type="match status" value="1"/>
</dbReference>
<keyword evidence="2" id="KW-1185">Reference proteome</keyword>
<dbReference type="AlphaFoldDB" id="A0AAN5AL17"/>
<proteinExistence type="predicted"/>
<organism evidence="1 2">
    <name type="scientific">Persicobacter diffluens</name>
    <dbReference type="NCBI Taxonomy" id="981"/>
    <lineage>
        <taxon>Bacteria</taxon>
        <taxon>Pseudomonadati</taxon>
        <taxon>Bacteroidota</taxon>
        <taxon>Cytophagia</taxon>
        <taxon>Cytophagales</taxon>
        <taxon>Persicobacteraceae</taxon>
        <taxon>Persicobacter</taxon>
    </lineage>
</organism>